<evidence type="ECO:0000256" key="1">
    <source>
        <dbReference type="ARBA" id="ARBA00004604"/>
    </source>
</evidence>
<feature type="non-terminal residue" evidence="14">
    <location>
        <position position="5013"/>
    </location>
</feature>
<feature type="compositionally biased region" description="Basic and acidic residues" evidence="12">
    <location>
        <begin position="4468"/>
        <end position="4477"/>
    </location>
</feature>
<dbReference type="SUPFAM" id="SSF53300">
    <property type="entry name" value="vWA-like"/>
    <property type="match status" value="1"/>
</dbReference>
<name>A0A9P8E3M9_AURME</name>
<feature type="region of interest" description="Disordered" evidence="12">
    <location>
        <begin position="4870"/>
        <end position="4898"/>
    </location>
</feature>
<organism evidence="14 15">
    <name type="scientific">Aureobasidium melanogenum</name>
    <name type="common">Aureobasidium pullulans var. melanogenum</name>
    <dbReference type="NCBI Taxonomy" id="46634"/>
    <lineage>
        <taxon>Eukaryota</taxon>
        <taxon>Fungi</taxon>
        <taxon>Dikarya</taxon>
        <taxon>Ascomycota</taxon>
        <taxon>Pezizomycotina</taxon>
        <taxon>Dothideomycetes</taxon>
        <taxon>Dothideomycetidae</taxon>
        <taxon>Dothideales</taxon>
        <taxon>Saccotheciaceae</taxon>
        <taxon>Aureobasidium</taxon>
    </lineage>
</organism>
<comment type="caution">
    <text evidence="14">The sequence shown here is derived from an EMBL/GenBank/DDBJ whole genome shotgun (WGS) entry which is preliminary data.</text>
</comment>
<keyword evidence="9" id="KW-0539">Nucleus</keyword>
<keyword evidence="8" id="KW-0143">Chaperone</keyword>
<dbReference type="GO" id="GO:0005654">
    <property type="term" value="C:nucleoplasm"/>
    <property type="evidence" value="ECO:0007669"/>
    <property type="project" value="UniProtKB-SubCell"/>
</dbReference>
<feature type="compositionally biased region" description="Acidic residues" evidence="12">
    <location>
        <begin position="4368"/>
        <end position="4377"/>
    </location>
</feature>
<dbReference type="OrthoDB" id="5186at2759"/>
<dbReference type="PROSITE" id="PS50234">
    <property type="entry name" value="VWFA"/>
    <property type="match status" value="1"/>
</dbReference>
<dbReference type="GO" id="GO:0016887">
    <property type="term" value="F:ATP hydrolysis activity"/>
    <property type="evidence" value="ECO:0007669"/>
    <property type="project" value="InterPro"/>
</dbReference>
<evidence type="ECO:0000256" key="5">
    <source>
        <dbReference type="ARBA" id="ARBA00022553"/>
    </source>
</evidence>
<dbReference type="PANTHER" id="PTHR48103">
    <property type="entry name" value="MIDASIN-RELATED"/>
    <property type="match status" value="1"/>
</dbReference>
<dbReference type="InterPro" id="IPR012099">
    <property type="entry name" value="Midasin"/>
</dbReference>
<dbReference type="InterPro" id="IPR011704">
    <property type="entry name" value="ATPase_dyneun-rel_AAA"/>
</dbReference>
<feature type="compositionally biased region" description="Basic and acidic residues" evidence="12">
    <location>
        <begin position="4184"/>
        <end position="4204"/>
    </location>
</feature>
<dbReference type="Gene3D" id="3.40.50.300">
    <property type="entry name" value="P-loop containing nucleotide triphosphate hydrolases"/>
    <property type="match status" value="6"/>
</dbReference>
<feature type="region of interest" description="Disordered" evidence="12">
    <location>
        <begin position="4071"/>
        <end position="4591"/>
    </location>
</feature>
<dbReference type="InterPro" id="IPR003593">
    <property type="entry name" value="AAA+_ATPase"/>
</dbReference>
<feature type="domain" description="VWFA" evidence="13">
    <location>
        <begin position="4720"/>
        <end position="4859"/>
    </location>
</feature>
<feature type="coiled-coil region" evidence="11">
    <location>
        <begin position="203"/>
        <end position="233"/>
    </location>
</feature>
<feature type="compositionally biased region" description="Low complexity" evidence="12">
    <location>
        <begin position="4416"/>
        <end position="4438"/>
    </location>
</feature>
<accession>A0A9P8E3M9</accession>
<feature type="compositionally biased region" description="Acidic residues" evidence="12">
    <location>
        <begin position="4604"/>
        <end position="4618"/>
    </location>
</feature>
<evidence type="ECO:0000259" key="13">
    <source>
        <dbReference type="PROSITE" id="PS50234"/>
    </source>
</evidence>
<dbReference type="FunFam" id="3.40.50.300:FF:000142">
    <property type="entry name" value="Midasin"/>
    <property type="match status" value="1"/>
</dbReference>
<evidence type="ECO:0000256" key="8">
    <source>
        <dbReference type="ARBA" id="ARBA00023186"/>
    </source>
</evidence>
<feature type="compositionally biased region" description="Basic and acidic residues" evidence="12">
    <location>
        <begin position="4077"/>
        <end position="4089"/>
    </location>
</feature>
<comment type="similarity">
    <text evidence="3">Belongs to the midasin family.</text>
</comment>
<feature type="compositionally biased region" description="Acidic residues" evidence="12">
    <location>
        <begin position="4232"/>
        <end position="4256"/>
    </location>
</feature>
<dbReference type="InterPro" id="IPR048617">
    <property type="entry name" value="MDN1_AAA_lid_4"/>
</dbReference>
<dbReference type="FunFam" id="3.40.50.300:FF:000582">
    <property type="entry name" value="Midasin"/>
    <property type="match status" value="1"/>
</dbReference>
<dbReference type="InterPro" id="IPR041190">
    <property type="entry name" value="Midasin_AAA_lid_5"/>
</dbReference>
<feature type="compositionally biased region" description="Acidic residues" evidence="12">
    <location>
        <begin position="4285"/>
        <end position="4316"/>
    </location>
</feature>
<evidence type="ECO:0000256" key="12">
    <source>
        <dbReference type="SAM" id="MobiDB-lite"/>
    </source>
</evidence>
<dbReference type="InterPro" id="IPR040848">
    <property type="entry name" value="AAA_lid_7"/>
</dbReference>
<protein>
    <recommendedName>
        <fullName evidence="4">Midasin</fullName>
    </recommendedName>
    <alternativeName>
        <fullName evidence="10">MIDAS-containing protein</fullName>
    </alternativeName>
</protein>
<dbReference type="GO" id="GO:0005730">
    <property type="term" value="C:nucleolus"/>
    <property type="evidence" value="ECO:0007669"/>
    <property type="project" value="UniProtKB-SubCell"/>
</dbReference>
<evidence type="ECO:0000313" key="15">
    <source>
        <dbReference type="Proteomes" id="UP000779574"/>
    </source>
</evidence>
<sequence length="5013" mass="557712">MDVSWETHNLASRISQLPPELAGALQQGDGAHFLAQLSRAALDRRYTDTILIHAESLIPHCCAEFHTSPDYVSVVAAYARIVSLAPHISEYAERYLSSHNVDSISDSNLFTTEYFFAIIRLLRFDRQTFAKFVPFSRIHQLLDHDARALRYLAIRVLCLYLSAADAALQDMTNKYLANDAASQDLVAPLGSWEGKEIDYRLLTLWEERRLKNLEKERETLQQERAVYMDAENAPRQSVILPAELFHPSTACISGVLLPRGAAPTDASTNSIVDTPTTAANLRELAASLKAPNPVLATGLAGSGKTILVRHAARQLNKLKSMVTLHLNEQSDAKLLIGMYTTGKTPGSFVWQAGVLTTAVLEGRWVFIEDLDRAPNDIISTLLPLIERNELVIPSRGQTIHAARGFRIIATMRTSLSNSGHETKPAYNLLGARHWKSVHVDMLPSDELKQVVVGLFPTLHEFSSQFVTVFQNLQLLKQQAHLASRSRTGLMREVNPRDLLKWCARVALMLGDRPNMTAGELDQIFLDAVDCFAGALPEGAAYTALTSCIAENLQIDPQRCQHLLGERTIIHKEEPSRVTIGRSVFPRQQRKGLAGPTGKRAFSTNAHTLRLLDRVAVAVAQKEPLLLVGETGTGKTTSVQHLADQLGKKLVPFNLSQQSESGDLLGGFKPVNARSIIVPLKEEFDDLFSASFSYKRNAQFIDMLNKCMGKQQWVRVCKLWNTALGMVEQQRVAALQAGNRSPSRDGENPAKKRKVEPAMSTVLSERWDKFALEVKSLENRLAAGQESFAFAFVEGNIVKAVRNGDWVLLDEINLASPDTLEALADLFDVSSPSLMLSEAGSVEVIKAHPQFRVFAAMNPATDVGKKDLPLGIRSRFTELYVESPDRDYQSLRNIVQAYLGQEAVLDKSIASDVAKLHQATQKLNEENLLVDGAGQKPHFSLRTLTRALIYAKDVSPLCSIRRAVAEGIQMSFLTLLDKESEARLLPLIHQHMFGKLANAAAELKKPFRQPQDGHTYVKDGAYWLRQGNFTVHDQPHYIITPFIRRNLDNLIRASFTRRFPVLIQGPTSAGKTSMIEYLANKSGNKFVRINNHEHTDLQEYLGTYVSGSDGRLQFQEGVLVKALREGHWIVLDELNLAPTDVLEALNRLLDDNRELLIPETQETVRPHENFMLFATQNPAGLYGGRKVLSRAFRNRFLELHFDDIPVEELHIILQRRTQIPDTWCKRIVSVYRELSVLRQENRLFEQKSFATLRDLFRWALRKADTIEELAINGFLLLAERVRKPEERDAVKKVIEKVLGQKGPKVSIDTSALYGAQSPLLQSYLTQAGSKGVVWTNAMRRLYVLVATALQNNEPVLLVGETGCGKTTVVQMLADAIQKELHIVNAHQNTETGDLIGAQRPLRNRAAIEQRIREMLVSLPHAEIQKAAPTSSLDELLVIYDQIKPNVDMSDPYTAQIYQAIDSNRPRLKALFEWVDGSLVHAMKTGQYFLLDEISLADDSVLERLNSVLEPSREMLLAEKGSLDSFVKAQPGFQFFATMNPGGDYGKRELSPALRNRFTEIWVPALSDIEDVLQIIRSKLKDHAAPYANVLVEFAQWFNQRYNTSAASSISIRDTLGWVEFVNRQPHRDPVFSIIHGAAMTYIDTLGANPAALLAINPGTVNYERSQCLDELSKLIKADAHAVYNSPIHVEVTDEALELGAFSIPVITQGNEPGFTFLAPTTRSNAMRVIRALQLTKPVLLEGNPGVGKTTLVTALAQAIGMPLTRINLSEQTDLMDLFGSDVPVEGAEAGTFAWRDAPFLRAMKNGEWVLLDEMNLASQSVLEGLNACLDHRGEVYISELDQTFRRHPDFRLFAAQNPHHQGGGRKGLPASFVNRFTVVYADVFSPKDLVLICQKSFASYDAEKIAPIVSFIDQLDIETQRRKIGSLGGPWEFNLRDTLRWLNLITAEQGLLKGGEVDDFFSTIISQRFRTHMDRALVTQLFQSVLPDAPVTHSMFHNIGPKHFQVGLGMLQRNVHLARVGADQQSFDFKPHLQVLESVMVAVQKRWPVLLVGPSGSGKTAILEKLAAVLGVDMVTFSMNADVDSMDLVGGYEQSEPQRAIHSLLEKLRTFAALQTVRCLTLDANKSALEALHRLRQLASKADTSLVTTGRNEVTLEIAHLLQNFISVAQSSELLSSSTFMIDVEEAGSLLKQVNILISKPTAISRAQFEWMDGMLVQALERGEWLVLDNANLCSPAVLDRLNSLLEPNGTLIINENTDASGQARVIVPHPNFRIFFTMDPRYGELSRALRNRAVELFLLPPATSSEDSPSLDFSSESSLHRLRNTEVLENVDPESALSPHIARTVMESLSYQDTTILSQFLNGLEAGLYQTPCNVLDSSRNIQYKFKTLHSSQEIMPAVTEPAVQPFHPLNNVALAHCNFKPTKWAAALYELEWDIRSMQIALENVRNRDVPKREQTRLQRSALGQGPKQKHFTSNVFDLLTGAVNVWSRFLDAAIWRHQQGQLVEQYPVDTFKPWRRYWWEFFNLVDSVDVEEAGFKAYIEMGIRLEQTHGIEFAARFASEGAQPGERFSSYFVLPLDRAFSPDNKGASMTALWTVMRPKTARTFQQLQDIIGLEAMADRFDIFARRLDAPLDQLLQLQQAFGKALAVVLDGSEEAPALIASLKEAMSAFSTEETETAHVLPHFKEQFESIAQTFDLLYGKDMSHYSQSGVFGAFAGRTSTEHLQAQLQRVNFLAHRPTKFISAAQGDVFMPLGKYVGYYSDSQRPLALETNLHQHVLTGLDRVDEVPLGKLDLLRTEAQIMSQIVTSNTHDLETNYIHLLDGHLAALTDILLRSLREVSSAKDIRQADWQPWIEWAFESFRSGKVSVAPSMASAQDAASICRLYLDPLVVYLVGASAARSTDPAVSAKAWLRFALGCMSLYITSKPSDPALRPMLDRQIFRKTYADLQTKLAALQRFADTTGLYSSLRTALVQQDISELCPEPSVQDIARPSVSEITKLQGEFNALQRALAPLYNSSEDMLVGFAKDAVLRQNVRQVKARLSDGYRAYADITGPVMGFLHCLEVGFALANLVPEGDVKMESTVDIKNFSPLSGALPSYVQKATAITAVMEAPHHNNVRMHALWSFATMSRIMPETHVSTWDGVFDIFDSMYQQWHIELQNNQQQNAAAHSLYTHRGDEEAEEEADQAELAELFPDFDTEEGAETQNKSAAPQKMQALAPGLATVLAEIYKKAEANEDDLLALVKKSASLLGKQSCEQTIESVNGSSGVLTPLLVLVLQEKTQMLNGSGFKKNLYNIYTEANLAEADKLISLVGKIQMRFREIQQVWPEHATLGDVLRVCDELLEFAHTDPVAKIMTKVEKLHSHVHEWQLVASREYSAAALYDSITGLIVSWRQLELSTWSRLLDMETLKCNEDAKSWFYIAYENIVVVPLSIGETESEIKNHVTELVKTLYGFFTSTGLGQFSARLKMLGNLREYIRTRAASSPALSIVHTALANFISYMARYESLVQQALDTGRQKLEKDMKNIIQLASWKDTNIDALRQSAKASHRKLFRVVRKFRAVLSQPAQSIVSAGLPDIAFSETPTAAGLRKTEVPVDPKASALCTEVVPKWNERPARFKNTATTLTVMQSKGTIKSEHIDCAAEINTWLSDTESIAAQLRKATPTTLTEENTETVKHLKNRKRKLFADVLKELRNMGFKSNMTGDVLARQDSLQAVLAAIPVMDKDLAENYLHRLLYLMPLVREAAREHSDDLTGAEIARSVALCESMLQVLIQQRNVLGSVTEGQKTLETLLNQAESLWGNGKLELSGKKKQSYDIVTAIACLPVMIKSAARIVASQAELGKLDCGNIVKTLGQWAVKFESFKTQWQSLAVLPDGVTSDHHVKIIEEGKIAMQELHTELAACIEKHPYLEATLRQLQHWTVANDSTSKSKKISRNTSLKIDEFGQAACDLVDSILGSVQDLEKPLSQLPVSAEDPNWLLHESQNLSLAVKTLRLPHVTTRMQELMLQVPQLNSNLDVAAAVVHSFVPFIAQFNNLALYLSSRLENLHAALSQMSFRLAKIFVQLSKEGFCTPPEKSNDQNKGDDKLEGGTGLGSGEGAEDISKDIEDDEDLGELAAEKDDRDDKDEIEDEKDAVDMGDQEMEGQMGDAEENDDEEGSDKEDEGEDEMDDEVGDVDDLGPSTVDEKMWDDGGKDEDNKDKEGENNAGTEDQNEMTAADGEEKEQKEKKENDDDAEEEEDEGEQQGADETENGPPEDIEKTDPHLQEQDNLDLPDDIDMDGKSEDGEESGMEDMGDIDPMDQDLPEPEGEQEGEVEDPSKEEDVSPEDEIPADLDAQQDEADENADEDEDGQDETNEAGEDAEKPEESQEAEEDQDMLQDNRKDDTNAADEIAPSEAQGAGLDDQQPQDDNKDNDAGAAQRESGEQGAQQEQQQQAGAEGERGVAENSAAAANEEKTEDKQESLPYKKIGDALEKWYRQQKQIQDAQADKEERKEQPPTDVDMDDAEFEHLQNEAEESDAQALGAANEDQAKAIDEEAGVSTNDKEQRDDFMPEDEEEGEAYRPDEDVDMGDREEEDDKQNPEGGADNVPNAFVGEAQSREDAVDQDGPEAQEDNDDSIEEVDHQLESAHISSMADLPTLSLDDARALYNTHESSTRNLSLLLAEHLRLLLTPTHATKMRGDYRTGKRLNIKRIIPYIASSYRRDKIWMRRSVPSKRQYQIMLAIDDSQSMSEGGAQTLAFDTMALLARALSILEAGELCILGFGEDVSVKLPFETPFTSEAGANVIRGFNFEQTRTNVKTLVQKSLDLFRAARVRAQGASSELWQLQLIVSDGVCEDHAGIRSLVRQAHEERIMMVFVIVDATATAPSVSGAPSGTATPSTNPPAPAAAPANKKKPSSILDLQTAEFVKDPVTGEMSVRTVKYLDSFPFGYYLVVRDVRELPGVLAGALRQWFAEVVETQGDNTIGRELIGGCKKVSKTYSSRDSHVVTHRSTNLPFNCLCMAERTGCPVFS</sequence>
<dbReference type="EMBL" id="JAHFXF010001021">
    <property type="protein sequence ID" value="KAG9678848.1"/>
    <property type="molecule type" value="Genomic_DNA"/>
</dbReference>
<evidence type="ECO:0000313" key="14">
    <source>
        <dbReference type="EMBL" id="KAG9678848.1"/>
    </source>
</evidence>
<comment type="subcellular location">
    <subcellularLocation>
        <location evidence="1">Nucleus</location>
        <location evidence="1">Nucleolus</location>
    </subcellularLocation>
    <subcellularLocation>
        <location evidence="2">Nucleus</location>
        <location evidence="2">Nucleoplasm</location>
    </subcellularLocation>
</comment>
<feature type="compositionally biased region" description="Acidic residues" evidence="12">
    <location>
        <begin position="4124"/>
        <end position="4178"/>
    </location>
</feature>
<evidence type="ECO:0000256" key="3">
    <source>
        <dbReference type="ARBA" id="ARBA00007188"/>
    </source>
</evidence>
<keyword evidence="6" id="KW-0547">Nucleotide-binding</keyword>
<dbReference type="Pfam" id="PF21108">
    <property type="entry name" value="MDN1_4th"/>
    <property type="match status" value="1"/>
</dbReference>
<evidence type="ECO:0000256" key="11">
    <source>
        <dbReference type="SAM" id="Coils"/>
    </source>
</evidence>
<dbReference type="GO" id="GO:0000055">
    <property type="term" value="P:ribosomal large subunit export from nucleus"/>
    <property type="evidence" value="ECO:0007669"/>
    <property type="project" value="TreeGrafter"/>
</dbReference>
<dbReference type="InterPro" id="IPR036465">
    <property type="entry name" value="vWFA_dom_sf"/>
</dbReference>
<dbReference type="Pfam" id="PF07728">
    <property type="entry name" value="AAA_5"/>
    <property type="match status" value="9"/>
</dbReference>
<feature type="compositionally biased region" description="Acidic residues" evidence="12">
    <location>
        <begin position="4324"/>
        <end position="4360"/>
    </location>
</feature>
<dbReference type="GO" id="GO:0000027">
    <property type="term" value="P:ribosomal large subunit assembly"/>
    <property type="evidence" value="ECO:0007669"/>
    <property type="project" value="InterPro"/>
</dbReference>
<gene>
    <name evidence="14" type="ORF">KCU76_g15498</name>
</gene>
<dbReference type="Pfam" id="PF17865">
    <property type="entry name" value="AAA_lid_5"/>
    <property type="match status" value="1"/>
</dbReference>
<dbReference type="Pfam" id="PF17867">
    <property type="entry name" value="AAA_lid_7"/>
    <property type="match status" value="3"/>
</dbReference>
<evidence type="ECO:0000256" key="9">
    <source>
        <dbReference type="ARBA" id="ARBA00023242"/>
    </source>
</evidence>
<evidence type="ECO:0000256" key="7">
    <source>
        <dbReference type="ARBA" id="ARBA00022840"/>
    </source>
</evidence>
<dbReference type="PIRSF" id="PIRSF010340">
    <property type="entry name" value="Midasin"/>
    <property type="match status" value="1"/>
</dbReference>
<evidence type="ECO:0000256" key="6">
    <source>
        <dbReference type="ARBA" id="ARBA00022741"/>
    </source>
</evidence>
<dbReference type="Proteomes" id="UP000779574">
    <property type="component" value="Unassembled WGS sequence"/>
</dbReference>
<dbReference type="GO" id="GO:0005524">
    <property type="term" value="F:ATP binding"/>
    <property type="evidence" value="ECO:0007669"/>
    <property type="project" value="UniProtKB-KW"/>
</dbReference>
<feature type="compositionally biased region" description="Acidic residues" evidence="12">
    <location>
        <begin position="4269"/>
        <end position="4278"/>
    </location>
</feature>
<dbReference type="GO" id="GO:0030687">
    <property type="term" value="C:preribosome, large subunit precursor"/>
    <property type="evidence" value="ECO:0007669"/>
    <property type="project" value="TreeGrafter"/>
</dbReference>
<feature type="region of interest" description="Disordered" evidence="12">
    <location>
        <begin position="734"/>
        <end position="754"/>
    </location>
</feature>
<dbReference type="InterPro" id="IPR027417">
    <property type="entry name" value="P-loop_NTPase"/>
</dbReference>
<dbReference type="InterPro" id="IPR002035">
    <property type="entry name" value="VWF_A"/>
</dbReference>
<feature type="compositionally biased region" description="Basic and acidic residues" evidence="12">
    <location>
        <begin position="4453"/>
        <end position="4462"/>
    </location>
</feature>
<dbReference type="PANTHER" id="PTHR48103:SF2">
    <property type="entry name" value="MIDASIN"/>
    <property type="match status" value="1"/>
</dbReference>
<reference evidence="14" key="1">
    <citation type="journal article" date="2021" name="J Fungi (Basel)">
        <title>Virulence traits and population genomics of the black yeast Aureobasidium melanogenum.</title>
        <authorList>
            <person name="Cernosa A."/>
            <person name="Sun X."/>
            <person name="Gostincar C."/>
            <person name="Fang C."/>
            <person name="Gunde-Cimerman N."/>
            <person name="Song Z."/>
        </authorList>
    </citation>
    <scope>NUCLEOTIDE SEQUENCE</scope>
    <source>
        <strain evidence="14">EXF-9911</strain>
    </source>
</reference>
<evidence type="ECO:0000256" key="10">
    <source>
        <dbReference type="ARBA" id="ARBA00077000"/>
    </source>
</evidence>
<keyword evidence="11" id="KW-0175">Coiled coil</keyword>
<proteinExistence type="inferred from homology"/>
<dbReference type="SUPFAM" id="SSF52540">
    <property type="entry name" value="P-loop containing nucleoside triphosphate hydrolases"/>
    <property type="match status" value="6"/>
</dbReference>
<dbReference type="FunFam" id="3.40.50.300:FF:000712">
    <property type="entry name" value="Midasin"/>
    <property type="match status" value="1"/>
</dbReference>
<feature type="compositionally biased region" description="Basic and acidic residues" evidence="12">
    <location>
        <begin position="4487"/>
        <end position="4497"/>
    </location>
</feature>
<feature type="region of interest" description="Disordered" evidence="12">
    <location>
        <begin position="4599"/>
        <end position="4618"/>
    </location>
</feature>
<evidence type="ECO:0000256" key="2">
    <source>
        <dbReference type="ARBA" id="ARBA00004642"/>
    </source>
</evidence>
<keyword evidence="5" id="KW-0597">Phosphoprotein</keyword>
<dbReference type="CDD" id="cd00009">
    <property type="entry name" value="AAA"/>
    <property type="match status" value="3"/>
</dbReference>
<evidence type="ECO:0000256" key="4">
    <source>
        <dbReference type="ARBA" id="ARBA00017143"/>
    </source>
</evidence>
<keyword evidence="7" id="KW-0067">ATP-binding</keyword>
<dbReference type="FunFam" id="3.40.50.300:FF:001368">
    <property type="entry name" value="Midasin"/>
    <property type="match status" value="1"/>
</dbReference>
<reference evidence="14" key="2">
    <citation type="submission" date="2021-08" db="EMBL/GenBank/DDBJ databases">
        <authorList>
            <person name="Gostincar C."/>
            <person name="Sun X."/>
            <person name="Song Z."/>
            <person name="Gunde-Cimerman N."/>
        </authorList>
    </citation>
    <scope>NUCLEOTIDE SEQUENCE</scope>
    <source>
        <strain evidence="14">EXF-9911</strain>
    </source>
</reference>
<feature type="compositionally biased region" description="Basic and acidic residues" evidence="12">
    <location>
        <begin position="4257"/>
        <end position="4267"/>
    </location>
</feature>
<dbReference type="SMART" id="SM00382">
    <property type="entry name" value="AAA"/>
    <property type="match status" value="6"/>
</dbReference>
<feature type="compositionally biased region" description="Acidic residues" evidence="12">
    <location>
        <begin position="4566"/>
        <end position="4578"/>
    </location>
</feature>